<protein>
    <recommendedName>
        <fullName evidence="4">Lipoprotein</fullName>
    </recommendedName>
</protein>
<sequence>MNAKIIFTASIALLLLLSANCHAINDEYRKLLERSGCTQVSEMQGCDIHKTKEENAKAMASPKAAADAIIPNAQQWIATASSGATVANIQIDDKHQVWVNGKHVKSSQSGGAIKFKDGMVEFTIYPDASSNKESMWIDNDAGSKGPITAK</sequence>
<dbReference type="RefSeq" id="WP_317519403.1">
    <property type="nucleotide sequence ID" value="NZ_JASGOQ010000001.1"/>
</dbReference>
<proteinExistence type="predicted"/>
<evidence type="ECO:0008006" key="4">
    <source>
        <dbReference type="Google" id="ProtNLM"/>
    </source>
</evidence>
<feature type="signal peptide" evidence="1">
    <location>
        <begin position="1"/>
        <end position="23"/>
    </location>
</feature>
<organism evidence="2 3">
    <name type="scientific">Shewanella xiamenensis</name>
    <dbReference type="NCBI Taxonomy" id="332186"/>
    <lineage>
        <taxon>Bacteria</taxon>
        <taxon>Pseudomonadati</taxon>
        <taxon>Pseudomonadota</taxon>
        <taxon>Gammaproteobacteria</taxon>
        <taxon>Alteromonadales</taxon>
        <taxon>Shewanellaceae</taxon>
        <taxon>Shewanella</taxon>
    </lineage>
</organism>
<name>A0AAE4PUU7_9GAMM</name>
<accession>A0AAE4PUU7</accession>
<gene>
    <name evidence="2" type="ORF">QM089_01695</name>
</gene>
<evidence type="ECO:0000313" key="3">
    <source>
        <dbReference type="Proteomes" id="UP001187859"/>
    </source>
</evidence>
<keyword evidence="1" id="KW-0732">Signal</keyword>
<evidence type="ECO:0000256" key="1">
    <source>
        <dbReference type="SAM" id="SignalP"/>
    </source>
</evidence>
<reference evidence="2" key="1">
    <citation type="submission" date="2023-05" db="EMBL/GenBank/DDBJ databases">
        <title>Colonisation of extended spectrum b-lactamase- and carbapenemase-producing bacteria on hospital surfaces from low- and middle-income countries.</title>
        <authorList>
            <person name="Nieto-Rosado M."/>
            <person name="Sands K."/>
            <person name="Iregbu K."/>
            <person name="Zahra R."/>
            <person name="Mazarati J.B."/>
            <person name="Mehtar S."/>
            <person name="Barnards-Group B."/>
            <person name="Walsh T.R."/>
        </authorList>
    </citation>
    <scope>NUCLEOTIDE SEQUENCE</scope>
    <source>
        <strain evidence="2">PP-E493</strain>
    </source>
</reference>
<dbReference type="AlphaFoldDB" id="A0AAE4PUU7"/>
<evidence type="ECO:0000313" key="2">
    <source>
        <dbReference type="EMBL" id="MDV5389011.1"/>
    </source>
</evidence>
<dbReference type="Proteomes" id="UP001187859">
    <property type="component" value="Unassembled WGS sequence"/>
</dbReference>
<feature type="chain" id="PRO_5042189186" description="Lipoprotein" evidence="1">
    <location>
        <begin position="24"/>
        <end position="150"/>
    </location>
</feature>
<dbReference type="EMBL" id="JASGOQ010000001">
    <property type="protein sequence ID" value="MDV5389011.1"/>
    <property type="molecule type" value="Genomic_DNA"/>
</dbReference>
<comment type="caution">
    <text evidence="2">The sequence shown here is derived from an EMBL/GenBank/DDBJ whole genome shotgun (WGS) entry which is preliminary data.</text>
</comment>